<dbReference type="PANTHER" id="PTHR24198:SF165">
    <property type="entry name" value="ANKYRIN REPEAT-CONTAINING PROTEIN-RELATED"/>
    <property type="match status" value="1"/>
</dbReference>
<dbReference type="Proteomes" id="UP000649617">
    <property type="component" value="Unassembled WGS sequence"/>
</dbReference>
<reference evidence="4" key="1">
    <citation type="submission" date="2021-02" db="EMBL/GenBank/DDBJ databases">
        <authorList>
            <person name="Dougan E. K."/>
            <person name="Rhodes N."/>
            <person name="Thang M."/>
            <person name="Chan C."/>
        </authorList>
    </citation>
    <scope>NUCLEOTIDE SEQUENCE</scope>
</reference>
<evidence type="ECO:0000313" key="4">
    <source>
        <dbReference type="EMBL" id="CAE7681512.1"/>
    </source>
</evidence>
<evidence type="ECO:0000313" key="5">
    <source>
        <dbReference type="Proteomes" id="UP000649617"/>
    </source>
</evidence>
<evidence type="ECO:0000256" key="3">
    <source>
        <dbReference type="PROSITE-ProRule" id="PRU00023"/>
    </source>
</evidence>
<dbReference type="AlphaFoldDB" id="A0A812WRW1"/>
<name>A0A812WRW1_SYMPI</name>
<gene>
    <name evidence="4" type="primary">ANKRD17</name>
    <name evidence="4" type="ORF">SPIL2461_LOCUS18983</name>
</gene>
<dbReference type="InterPro" id="IPR036770">
    <property type="entry name" value="Ankyrin_rpt-contain_sf"/>
</dbReference>
<dbReference type="EMBL" id="CAJNIZ010044201">
    <property type="protein sequence ID" value="CAE7681512.1"/>
    <property type="molecule type" value="Genomic_DNA"/>
</dbReference>
<sequence length="383" mass="40977">MSLEPNSAKILHIRTMSGSEIVVAADDVRDVRSLKQHLQSKGEGSRFRMLLMHGDRLFKDDCSVLELPTDLQMVSLNFADTSEDQVGDLMEAAFLGSVAWLEELLQRPQDPNRTLPDPLGRPPLRRHTALGAAADGGNAKAVRILLEACADTEGCAASESDEVPALAQAAAQRHVQVVRILLEAGASTESKGILAGIRVTPLLAAIQSYRPQGPDEKSMEIVQLLLEARADPNFVGQAPRDVQHDSRPLVAACQGGHLEVARLLLEGSLRGDVLPPAARAHVAPALVVASSKGYLEIQRLLQESAPTVLEISTPQQMSHLDSFTPLLLAATWGHVGIVRLLLEAHADPHTVYGPDGLTALSEAAAGGHLETVRLLLGRQGLIP</sequence>
<keyword evidence="5" id="KW-1185">Reference proteome</keyword>
<dbReference type="Pfam" id="PF00023">
    <property type="entry name" value="Ank"/>
    <property type="match status" value="1"/>
</dbReference>
<dbReference type="PROSITE" id="PS50297">
    <property type="entry name" value="ANK_REP_REGION"/>
    <property type="match status" value="1"/>
</dbReference>
<dbReference type="InterPro" id="IPR002110">
    <property type="entry name" value="Ankyrin_rpt"/>
</dbReference>
<organism evidence="4 5">
    <name type="scientific">Symbiodinium pilosum</name>
    <name type="common">Dinoflagellate</name>
    <dbReference type="NCBI Taxonomy" id="2952"/>
    <lineage>
        <taxon>Eukaryota</taxon>
        <taxon>Sar</taxon>
        <taxon>Alveolata</taxon>
        <taxon>Dinophyceae</taxon>
        <taxon>Suessiales</taxon>
        <taxon>Symbiodiniaceae</taxon>
        <taxon>Symbiodinium</taxon>
    </lineage>
</organism>
<dbReference type="SUPFAM" id="SSF48403">
    <property type="entry name" value="Ankyrin repeat"/>
    <property type="match status" value="1"/>
</dbReference>
<comment type="caution">
    <text evidence="4">The sequence shown here is derived from an EMBL/GenBank/DDBJ whole genome shotgun (WGS) entry which is preliminary data.</text>
</comment>
<dbReference type="PANTHER" id="PTHR24198">
    <property type="entry name" value="ANKYRIN REPEAT AND PROTEIN KINASE DOMAIN-CONTAINING PROTEIN"/>
    <property type="match status" value="1"/>
</dbReference>
<dbReference type="OrthoDB" id="417019at2759"/>
<dbReference type="CDD" id="cd17039">
    <property type="entry name" value="Ubl_ubiquitin_like"/>
    <property type="match status" value="1"/>
</dbReference>
<proteinExistence type="predicted"/>
<dbReference type="SMART" id="SM00248">
    <property type="entry name" value="ANK"/>
    <property type="match status" value="7"/>
</dbReference>
<keyword evidence="1" id="KW-0677">Repeat</keyword>
<dbReference type="PROSITE" id="PS50088">
    <property type="entry name" value="ANK_REPEAT"/>
    <property type="match status" value="1"/>
</dbReference>
<feature type="repeat" description="ANK" evidence="3">
    <location>
        <begin position="321"/>
        <end position="353"/>
    </location>
</feature>
<evidence type="ECO:0000256" key="2">
    <source>
        <dbReference type="ARBA" id="ARBA00023043"/>
    </source>
</evidence>
<dbReference type="Gene3D" id="1.25.40.20">
    <property type="entry name" value="Ankyrin repeat-containing domain"/>
    <property type="match status" value="1"/>
</dbReference>
<keyword evidence="2 3" id="KW-0040">ANK repeat</keyword>
<protein>
    <submittedName>
        <fullName evidence="4">ANKRD17 protein</fullName>
    </submittedName>
</protein>
<accession>A0A812WRW1</accession>
<dbReference type="Pfam" id="PF12796">
    <property type="entry name" value="Ank_2"/>
    <property type="match status" value="2"/>
</dbReference>
<evidence type="ECO:0000256" key="1">
    <source>
        <dbReference type="ARBA" id="ARBA00022737"/>
    </source>
</evidence>